<accession>A0AAU2AEH8</accession>
<proteinExistence type="predicted"/>
<evidence type="ECO:0000313" key="1">
    <source>
        <dbReference type="EMBL" id="WTT21903.1"/>
    </source>
</evidence>
<organism evidence="1">
    <name type="scientific">Streptomyces sp. NBC_00093</name>
    <dbReference type="NCBI Taxonomy" id="2975649"/>
    <lineage>
        <taxon>Bacteria</taxon>
        <taxon>Bacillati</taxon>
        <taxon>Actinomycetota</taxon>
        <taxon>Actinomycetes</taxon>
        <taxon>Kitasatosporales</taxon>
        <taxon>Streptomycetaceae</taxon>
        <taxon>Streptomyces</taxon>
    </lineage>
</organism>
<protein>
    <submittedName>
        <fullName evidence="1">Uncharacterized protein</fullName>
    </submittedName>
</protein>
<gene>
    <name evidence="1" type="ORF">OHA22_43410</name>
</gene>
<sequence length="53" mass="6090">MRIEFDVTDNDTRNWRPILDVLEQGTSFGLTDTPHGQIAWLRLEPGSDDEDES</sequence>
<reference evidence="1" key="1">
    <citation type="submission" date="2022-10" db="EMBL/GenBank/DDBJ databases">
        <title>The complete genomes of actinobacterial strains from the NBC collection.</title>
        <authorList>
            <person name="Joergensen T.S."/>
            <person name="Alvarez Arevalo M."/>
            <person name="Sterndorff E.B."/>
            <person name="Faurdal D."/>
            <person name="Vuksanovic O."/>
            <person name="Mourched A.-S."/>
            <person name="Charusanti P."/>
            <person name="Shaw S."/>
            <person name="Blin K."/>
            <person name="Weber T."/>
        </authorList>
    </citation>
    <scope>NUCLEOTIDE SEQUENCE</scope>
    <source>
        <strain evidence="1">NBC_00093</strain>
    </source>
</reference>
<dbReference type="EMBL" id="CP108222">
    <property type="protein sequence ID" value="WTT21903.1"/>
    <property type="molecule type" value="Genomic_DNA"/>
</dbReference>
<name>A0AAU2AEH8_9ACTN</name>
<dbReference type="AlphaFoldDB" id="A0AAU2AEH8"/>